<dbReference type="Gene3D" id="3.10.129.10">
    <property type="entry name" value="Hotdog Thioesterase"/>
    <property type="match status" value="1"/>
</dbReference>
<protein>
    <submittedName>
        <fullName evidence="1">DUF4442 domain-containing protein</fullName>
    </submittedName>
</protein>
<accession>A0ABV5CAL8</accession>
<dbReference type="CDD" id="cd03440">
    <property type="entry name" value="hot_dog"/>
    <property type="match status" value="1"/>
</dbReference>
<evidence type="ECO:0000313" key="1">
    <source>
        <dbReference type="EMBL" id="MFB5944593.1"/>
    </source>
</evidence>
<evidence type="ECO:0000313" key="2">
    <source>
        <dbReference type="Proteomes" id="UP001580928"/>
    </source>
</evidence>
<dbReference type="EMBL" id="JBBVGT010000002">
    <property type="protein sequence ID" value="MFB5944593.1"/>
    <property type="molecule type" value="Genomic_DNA"/>
</dbReference>
<keyword evidence="2" id="KW-1185">Reference proteome</keyword>
<name>A0ABV5CAL8_9SPHI</name>
<comment type="caution">
    <text evidence="1">The sequence shown here is derived from an EMBL/GenBank/DDBJ whole genome shotgun (WGS) entry which is preliminary data.</text>
</comment>
<dbReference type="InterPro" id="IPR029069">
    <property type="entry name" value="HotDog_dom_sf"/>
</dbReference>
<dbReference type="SUPFAM" id="SSF54637">
    <property type="entry name" value="Thioesterase/thiol ester dehydrase-isomerase"/>
    <property type="match status" value="1"/>
</dbReference>
<dbReference type="RefSeq" id="WP_375556157.1">
    <property type="nucleotide sequence ID" value="NZ_JBBVGT010000002.1"/>
</dbReference>
<gene>
    <name evidence="1" type="ORF">WKR92_01975</name>
</gene>
<dbReference type="Pfam" id="PF14539">
    <property type="entry name" value="DUF4442"/>
    <property type="match status" value="1"/>
</dbReference>
<proteinExistence type="predicted"/>
<sequence>MRVSENVLKWAMRFYPPLFFQRIWVKKFHKGFRGVDVKIHHSILNRNYNGSIFGGTIFSATDPFYAILFDQILKSEERKVLIWLKSAHIEYKKPARKNLNFSISITSEQIQHAKADLDNLGKHVICFEFDLFDRDGLLCASVKNEVYIRNLNDPKY</sequence>
<dbReference type="Proteomes" id="UP001580928">
    <property type="component" value="Unassembled WGS sequence"/>
</dbReference>
<reference evidence="1 2" key="1">
    <citation type="submission" date="2024-04" db="EMBL/GenBank/DDBJ databases">
        <title>Albibacterium profundi sp. nov., isolated from sediment of the Challenger Deep of Mariana Trench.</title>
        <authorList>
            <person name="Wang Y."/>
        </authorList>
    </citation>
    <scope>NUCLEOTIDE SEQUENCE [LARGE SCALE GENOMIC DNA]</scope>
    <source>
        <strain evidence="1 2">RHL897</strain>
    </source>
</reference>
<organism evidence="1 2">
    <name type="scientific">Albibacterium profundi</name>
    <dbReference type="NCBI Taxonomy" id="3134906"/>
    <lineage>
        <taxon>Bacteria</taxon>
        <taxon>Pseudomonadati</taxon>
        <taxon>Bacteroidota</taxon>
        <taxon>Sphingobacteriia</taxon>
        <taxon>Sphingobacteriales</taxon>
        <taxon>Sphingobacteriaceae</taxon>
        <taxon>Albibacterium</taxon>
    </lineage>
</organism>
<dbReference type="InterPro" id="IPR027961">
    <property type="entry name" value="DUF4442"/>
</dbReference>